<feature type="region of interest" description="Disordered" evidence="1">
    <location>
        <begin position="1"/>
        <end position="47"/>
    </location>
</feature>
<organism evidence="4">
    <name type="scientific">Chromera velia CCMP2878</name>
    <dbReference type="NCBI Taxonomy" id="1169474"/>
    <lineage>
        <taxon>Eukaryota</taxon>
        <taxon>Sar</taxon>
        <taxon>Alveolata</taxon>
        <taxon>Colpodellida</taxon>
        <taxon>Chromeraceae</taxon>
        <taxon>Chromera</taxon>
    </lineage>
</organism>
<dbReference type="Gene3D" id="1.10.720.30">
    <property type="entry name" value="SAP domain"/>
    <property type="match status" value="1"/>
</dbReference>
<feature type="domain" description="SAP" evidence="2">
    <location>
        <begin position="328"/>
        <end position="362"/>
    </location>
</feature>
<dbReference type="Gene3D" id="2.60.120.620">
    <property type="entry name" value="q2cbj1_9rhob like domain"/>
    <property type="match status" value="1"/>
</dbReference>
<evidence type="ECO:0000259" key="3">
    <source>
        <dbReference type="PROSITE" id="PS51471"/>
    </source>
</evidence>
<evidence type="ECO:0008006" key="5">
    <source>
        <dbReference type="Google" id="ProtNLM"/>
    </source>
</evidence>
<dbReference type="EMBL" id="CDMZ01000499">
    <property type="protein sequence ID" value="CEM15666.1"/>
    <property type="molecule type" value="Genomic_DNA"/>
</dbReference>
<dbReference type="InterPro" id="IPR003034">
    <property type="entry name" value="SAP_dom"/>
</dbReference>
<evidence type="ECO:0000259" key="2">
    <source>
        <dbReference type="PROSITE" id="PS50800"/>
    </source>
</evidence>
<dbReference type="PROSITE" id="PS50800">
    <property type="entry name" value="SAP"/>
    <property type="match status" value="1"/>
</dbReference>
<dbReference type="AlphaFoldDB" id="A0A0G4FN97"/>
<sequence length="679" mass="74200">MMPPTKKQRTSEEQDEAREEKEESCPSPGDEERESESDGEETETHPHTSAVLAELMKVLQSSEKDGGAFCCSGFVPLPQEGMKIEVAEENDKNQIVTVSMEKGVESRRLPDSFLEKCCVPAAFGKGNRTLVDETVRKAFAVSAQNIGKIEGFQIETSGILEKVREDLLPDFDGDITAELHKLNVYTEDGFFTEHRDTPRDETMFGTVVVCLPFQFQGGELSVWNAPASAAGGTSEPKKHRFDWAKGGSTGNGQGQKEGNRGFGVQWAAFFGDCLHEIGKVTSGQRVTLAYTLRRHPSCSTSAGCSSRSSPVSSSDKGKEEEKGKKDGLDSLTVAKLKEKCREKGLAVSGSKAQLLSRLRDPCTAPCSRTAAQPQPLPKVLYPKTTATVMGTKVFKFLQKALRDPQFLNFEGGMQHASVKCRDMSLKGADVLLYVAACRVGLLPRVITILTDDNAMEEDRNPLVLQKNLTLQEARTELSSLEIIDDSCIDRGCDFDDLDVPSKDLREDAPYKDVKRAKEIERGITRPVLQCCTVAGGCSFGNEASTSTFYTQQAILLKVPKYADRTDAMTGRGGRGLVDASAFADAEKGHPGPEEEKHAKKALSEFERKAPLGTLDELKGFAESLGVSSKGGAREIRSRCQKAVQKRYFRGMEDDMMDDEYGMGMGMGMGYGPADDCVIQ</sequence>
<dbReference type="Pfam" id="PF02037">
    <property type="entry name" value="SAP"/>
    <property type="match status" value="1"/>
</dbReference>
<dbReference type="PROSITE" id="PS51471">
    <property type="entry name" value="FE2OG_OXY"/>
    <property type="match status" value="1"/>
</dbReference>
<feature type="compositionally biased region" description="Low complexity" evidence="1">
    <location>
        <begin position="297"/>
        <end position="314"/>
    </location>
</feature>
<dbReference type="SMART" id="SM00513">
    <property type="entry name" value="SAP"/>
    <property type="match status" value="2"/>
</dbReference>
<dbReference type="InterPro" id="IPR036361">
    <property type="entry name" value="SAP_dom_sf"/>
</dbReference>
<evidence type="ECO:0000313" key="4">
    <source>
        <dbReference type="EMBL" id="CEM15666.1"/>
    </source>
</evidence>
<feature type="region of interest" description="Disordered" evidence="1">
    <location>
        <begin position="296"/>
        <end position="326"/>
    </location>
</feature>
<evidence type="ECO:0000256" key="1">
    <source>
        <dbReference type="SAM" id="MobiDB-lite"/>
    </source>
</evidence>
<feature type="compositionally biased region" description="Basic and acidic residues" evidence="1">
    <location>
        <begin position="315"/>
        <end position="326"/>
    </location>
</feature>
<feature type="region of interest" description="Disordered" evidence="1">
    <location>
        <begin position="228"/>
        <end position="258"/>
    </location>
</feature>
<proteinExistence type="predicted"/>
<feature type="compositionally biased region" description="Acidic residues" evidence="1">
    <location>
        <begin position="29"/>
        <end position="41"/>
    </location>
</feature>
<dbReference type="InterPro" id="IPR005123">
    <property type="entry name" value="Oxoglu/Fe-dep_dioxygenase_dom"/>
</dbReference>
<dbReference type="SUPFAM" id="SSF68906">
    <property type="entry name" value="SAP domain"/>
    <property type="match status" value="1"/>
</dbReference>
<name>A0A0G4FN97_9ALVE</name>
<reference evidence="4" key="1">
    <citation type="submission" date="2014-11" db="EMBL/GenBank/DDBJ databases">
        <authorList>
            <person name="Otto D Thomas"/>
            <person name="Naeem Raeece"/>
        </authorList>
    </citation>
    <scope>NUCLEOTIDE SEQUENCE</scope>
</reference>
<protein>
    <recommendedName>
        <fullName evidence="5">SAP domain-containing protein</fullName>
    </recommendedName>
</protein>
<gene>
    <name evidence="4" type="ORF">Cvel_17894</name>
</gene>
<dbReference type="PANTHER" id="PTHR33099">
    <property type="entry name" value="FE2OG DIOXYGENASE DOMAIN-CONTAINING PROTEIN"/>
    <property type="match status" value="1"/>
</dbReference>
<dbReference type="VEuPathDB" id="CryptoDB:Cvel_17894"/>
<accession>A0A0G4FN97</accession>
<feature type="domain" description="Fe2OG dioxygenase" evidence="3">
    <location>
        <begin position="176"/>
        <end position="296"/>
    </location>
</feature>
<dbReference type="PANTHER" id="PTHR33099:SF14">
    <property type="entry name" value="PROLYL 4-HYDROXYLASE ALPHA SUBUNIT FE(2+) 2OG DIOXYGENASE DOMAIN-CONTAINING PROTEIN"/>
    <property type="match status" value="1"/>
</dbReference>